<dbReference type="AlphaFoldDB" id="A0A498QH58"/>
<keyword evidence="3" id="KW-0830">Ubiquinone</keyword>
<dbReference type="Gene3D" id="3.40.50.150">
    <property type="entry name" value="Vaccinia Virus protein VP39"/>
    <property type="match status" value="1"/>
</dbReference>
<feature type="domain" description="Methyltransferase type 11" evidence="2">
    <location>
        <begin position="15"/>
        <end position="107"/>
    </location>
</feature>
<name>A0A498QH58_9MYCO</name>
<proteinExistence type="predicted"/>
<keyword evidence="1 3" id="KW-0489">Methyltransferase</keyword>
<dbReference type="EMBL" id="UPHQ01000289">
    <property type="protein sequence ID" value="VBA45402.1"/>
    <property type="molecule type" value="Genomic_DNA"/>
</dbReference>
<dbReference type="GO" id="GO:0032259">
    <property type="term" value="P:methylation"/>
    <property type="evidence" value="ECO:0007669"/>
    <property type="project" value="UniProtKB-KW"/>
</dbReference>
<dbReference type="EC" id="2.1.1.163" evidence="3"/>
<gene>
    <name evidence="3" type="primary">ubiE_1</name>
    <name evidence="3" type="ORF">LAUMK13_05454</name>
</gene>
<keyword evidence="3" id="KW-0808">Transferase</keyword>
<dbReference type="InterPro" id="IPR029063">
    <property type="entry name" value="SAM-dependent_MTases_sf"/>
</dbReference>
<dbReference type="Proteomes" id="UP000267289">
    <property type="component" value="Unassembled WGS sequence"/>
</dbReference>
<evidence type="ECO:0000259" key="2">
    <source>
        <dbReference type="Pfam" id="PF08241"/>
    </source>
</evidence>
<dbReference type="PANTHER" id="PTHR42912">
    <property type="entry name" value="METHYLTRANSFERASE"/>
    <property type="match status" value="1"/>
</dbReference>
<dbReference type="Pfam" id="PF08241">
    <property type="entry name" value="Methyltransf_11"/>
    <property type="match status" value="1"/>
</dbReference>
<evidence type="ECO:0000313" key="3">
    <source>
        <dbReference type="EMBL" id="VBA45402.1"/>
    </source>
</evidence>
<dbReference type="SUPFAM" id="SSF53335">
    <property type="entry name" value="S-adenosyl-L-methionine-dependent methyltransferases"/>
    <property type="match status" value="1"/>
</dbReference>
<dbReference type="InterPro" id="IPR013216">
    <property type="entry name" value="Methyltransf_11"/>
</dbReference>
<dbReference type="GO" id="GO:0008757">
    <property type="term" value="F:S-adenosylmethionine-dependent methyltransferase activity"/>
    <property type="evidence" value="ECO:0007669"/>
    <property type="project" value="InterPro"/>
</dbReference>
<accession>A0A498QH58</accession>
<reference evidence="3 4" key="1">
    <citation type="submission" date="2018-09" db="EMBL/GenBank/DDBJ databases">
        <authorList>
            <person name="Tagini F."/>
        </authorList>
    </citation>
    <scope>NUCLEOTIDE SEQUENCE [LARGE SCALE GENOMIC DNA]</scope>
    <source>
        <strain evidence="3 4">MK13</strain>
    </source>
</reference>
<evidence type="ECO:0000256" key="1">
    <source>
        <dbReference type="ARBA" id="ARBA00022603"/>
    </source>
</evidence>
<keyword evidence="4" id="KW-1185">Reference proteome</keyword>
<evidence type="ECO:0000313" key="4">
    <source>
        <dbReference type="Proteomes" id="UP000267289"/>
    </source>
</evidence>
<organism evidence="3 4">
    <name type="scientific">Mycobacterium innocens</name>
    <dbReference type="NCBI Taxonomy" id="2341083"/>
    <lineage>
        <taxon>Bacteria</taxon>
        <taxon>Bacillati</taxon>
        <taxon>Actinomycetota</taxon>
        <taxon>Actinomycetes</taxon>
        <taxon>Mycobacteriales</taxon>
        <taxon>Mycobacteriaceae</taxon>
        <taxon>Mycobacterium</taxon>
    </lineage>
</organism>
<sequence length="238" mass="26063">MTRQLPPQRPVTIVELGAGTARFTQLLADIASGVVYAVEPSQRMREVAMQHYRSGVYFIAGRAEAIPLATESCDAAAIFFAVHHLADLHAGAREIARVLRPGGRLLIAGSFSDRLHPRAYYHYIPRAREIEENLFPNLATTTEAFGRAGVTVIALDEVGHEVSASLTAYSARLTHRAISTFEYLTDDEIDRGLAQLAADAAAETNPQPVHHTHDLLTLEKRCATRDVPIRRAAGKCLD</sequence>
<dbReference type="InterPro" id="IPR050508">
    <property type="entry name" value="Methyltransf_Superfamily"/>
</dbReference>
<protein>
    <submittedName>
        <fullName evidence="3">Ubiquinone/menaquinone biosynthesis C-methyltransferase UbiE</fullName>
        <ecNumber evidence="3">2.1.1.163</ecNumber>
    </submittedName>
</protein>
<dbReference type="PANTHER" id="PTHR42912:SF95">
    <property type="entry name" value="METHYLTRANSFERASE TYPE 11 DOMAIN-CONTAINING PROTEIN"/>
    <property type="match status" value="1"/>
</dbReference>
<dbReference type="CDD" id="cd02440">
    <property type="entry name" value="AdoMet_MTases"/>
    <property type="match status" value="1"/>
</dbReference>
<dbReference type="GO" id="GO:0043770">
    <property type="term" value="F:demethylmenaquinone methyltransferase activity"/>
    <property type="evidence" value="ECO:0007669"/>
    <property type="project" value="UniProtKB-EC"/>
</dbReference>